<dbReference type="RefSeq" id="WP_280632443.1">
    <property type="nucleotide sequence ID" value="NZ_CP123523.1"/>
</dbReference>
<feature type="domain" description="Phage tail protein C-terminal" evidence="1">
    <location>
        <begin position="2"/>
        <end position="97"/>
    </location>
</feature>
<dbReference type="EMBL" id="CP123523">
    <property type="protein sequence ID" value="WGM07521.1"/>
    <property type="molecule type" value="Genomic_DNA"/>
</dbReference>
<evidence type="ECO:0000313" key="2">
    <source>
        <dbReference type="EMBL" id="WGM07521.1"/>
    </source>
</evidence>
<gene>
    <name evidence="2" type="ORF">QE258_09930</name>
</gene>
<name>A0ABY8NUB7_9GAMM</name>
<accession>A0ABY8NUB7</accession>
<organism evidence="2 3">
    <name type="scientific">Arsenophonus nasoniae</name>
    <name type="common">son-killer infecting Nasonia vitripennis</name>
    <dbReference type="NCBI Taxonomy" id="638"/>
    <lineage>
        <taxon>Bacteria</taxon>
        <taxon>Pseudomonadati</taxon>
        <taxon>Pseudomonadota</taxon>
        <taxon>Gammaproteobacteria</taxon>
        <taxon>Enterobacterales</taxon>
        <taxon>Morganellaceae</taxon>
        <taxon>Arsenophonus</taxon>
    </lineage>
</organism>
<proteinExistence type="predicted"/>
<evidence type="ECO:0000259" key="1">
    <source>
        <dbReference type="Pfam" id="PF25670"/>
    </source>
</evidence>
<keyword evidence="3" id="KW-1185">Reference proteome</keyword>
<protein>
    <recommendedName>
        <fullName evidence="1">Phage tail protein C-terminal domain-containing protein</fullName>
    </recommendedName>
</protein>
<dbReference type="Proteomes" id="UP001177592">
    <property type="component" value="Chromosome"/>
</dbReference>
<sequence length="110" mass="12576">MISRVLGYNSDGAWGVNGGVSVPKDINGLELIYVKDKILSNGSIEIQTFHRQHSHLPEDFQNWRIKEIIDGKPTYYIDGEPCDIPPSTWLDVRVEMPVDSIWNQQHAQKE</sequence>
<evidence type="ECO:0000313" key="3">
    <source>
        <dbReference type="Proteomes" id="UP001177592"/>
    </source>
</evidence>
<dbReference type="Pfam" id="PF25670">
    <property type="entry name" value="Phage_tail_C_2"/>
    <property type="match status" value="1"/>
</dbReference>
<dbReference type="InterPro" id="IPR058008">
    <property type="entry name" value="Gp26_C"/>
</dbReference>
<reference evidence="2" key="1">
    <citation type="submission" date="2023-04" db="EMBL/GenBank/DDBJ databases">
        <title>Genome dynamics across the evolutionary transition to endosymbiosis.</title>
        <authorList>
            <person name="Siozios S."/>
            <person name="Nadal-Jimenez P."/>
            <person name="Azagi T."/>
            <person name="Sprong H."/>
            <person name="Frost C.L."/>
            <person name="Parratt S.R."/>
            <person name="Taylor G."/>
            <person name="Brettell L."/>
            <person name="Lew K.C."/>
            <person name="Croft L."/>
            <person name="King K.C."/>
            <person name="Brockhurst M.A."/>
            <person name="Hypsa V."/>
            <person name="Novakova E."/>
            <person name="Darby A.C."/>
            <person name="Hurst G.D.D."/>
        </authorList>
    </citation>
    <scope>NUCLEOTIDE SEQUENCE</scope>
    <source>
        <strain evidence="2">ANv_CAN</strain>
    </source>
</reference>